<reference evidence="1" key="1">
    <citation type="submission" date="2020-05" db="EMBL/GenBank/DDBJ databases">
        <title>Large-scale comparative analyses of tick genomes elucidate their genetic diversity and vector capacities.</title>
        <authorList>
            <person name="Jia N."/>
            <person name="Wang J."/>
            <person name="Shi W."/>
            <person name="Du L."/>
            <person name="Sun Y."/>
            <person name="Zhan W."/>
            <person name="Jiang J."/>
            <person name="Wang Q."/>
            <person name="Zhang B."/>
            <person name="Ji P."/>
            <person name="Sakyi L.B."/>
            <person name="Cui X."/>
            <person name="Yuan T."/>
            <person name="Jiang B."/>
            <person name="Yang W."/>
            <person name="Lam T.T.-Y."/>
            <person name="Chang Q."/>
            <person name="Ding S."/>
            <person name="Wang X."/>
            <person name="Zhu J."/>
            <person name="Ruan X."/>
            <person name="Zhao L."/>
            <person name="Wei J."/>
            <person name="Que T."/>
            <person name="Du C."/>
            <person name="Cheng J."/>
            <person name="Dai P."/>
            <person name="Han X."/>
            <person name="Huang E."/>
            <person name="Gao Y."/>
            <person name="Liu J."/>
            <person name="Shao H."/>
            <person name="Ye R."/>
            <person name="Li L."/>
            <person name="Wei W."/>
            <person name="Wang X."/>
            <person name="Wang C."/>
            <person name="Yang T."/>
            <person name="Huo Q."/>
            <person name="Li W."/>
            <person name="Guo W."/>
            <person name="Chen H."/>
            <person name="Zhou L."/>
            <person name="Ni X."/>
            <person name="Tian J."/>
            <person name="Zhou Y."/>
            <person name="Sheng Y."/>
            <person name="Liu T."/>
            <person name="Pan Y."/>
            <person name="Xia L."/>
            <person name="Li J."/>
            <person name="Zhao F."/>
            <person name="Cao W."/>
        </authorList>
    </citation>
    <scope>NUCLEOTIDE SEQUENCE</scope>
    <source>
        <strain evidence="1">Hyas-2018</strain>
    </source>
</reference>
<dbReference type="EMBL" id="CM023484">
    <property type="protein sequence ID" value="KAH6932393.1"/>
    <property type="molecule type" value="Genomic_DNA"/>
</dbReference>
<dbReference type="Proteomes" id="UP000821845">
    <property type="component" value="Chromosome 4"/>
</dbReference>
<protein>
    <submittedName>
        <fullName evidence="1">Uncharacterized protein</fullName>
    </submittedName>
</protein>
<name>A0ACB7SCF3_HYAAI</name>
<sequence>MCCTTRRTVNTYYAPGAYSILVPTAIMQRPFLYLDGPPALNYGGLGSLRQITPNARADILSQHSNDDDKDIDVGYRLELPLQLLSVYRHPDTLDDDVDSESLADLVGARLAYDTFSSFPEVYKGVTLAGFNMSSEQLFFVNHCVKLCAEKSKMAKRYAPYRSRCIVPLRNMLEFSRAFGCKTGTLMNPPEKCSFW</sequence>
<organism evidence="1 2">
    <name type="scientific">Hyalomma asiaticum</name>
    <name type="common">Tick</name>
    <dbReference type="NCBI Taxonomy" id="266040"/>
    <lineage>
        <taxon>Eukaryota</taxon>
        <taxon>Metazoa</taxon>
        <taxon>Ecdysozoa</taxon>
        <taxon>Arthropoda</taxon>
        <taxon>Chelicerata</taxon>
        <taxon>Arachnida</taxon>
        <taxon>Acari</taxon>
        <taxon>Parasitiformes</taxon>
        <taxon>Ixodida</taxon>
        <taxon>Ixodoidea</taxon>
        <taxon>Ixodidae</taxon>
        <taxon>Hyalomminae</taxon>
        <taxon>Hyalomma</taxon>
    </lineage>
</organism>
<gene>
    <name evidence="1" type="ORF">HPB50_005236</name>
</gene>
<proteinExistence type="predicted"/>
<comment type="caution">
    <text evidence="1">The sequence shown here is derived from an EMBL/GenBank/DDBJ whole genome shotgun (WGS) entry which is preliminary data.</text>
</comment>
<accession>A0ACB7SCF3</accession>
<keyword evidence="2" id="KW-1185">Reference proteome</keyword>
<evidence type="ECO:0000313" key="2">
    <source>
        <dbReference type="Proteomes" id="UP000821845"/>
    </source>
</evidence>
<evidence type="ECO:0000313" key="1">
    <source>
        <dbReference type="EMBL" id="KAH6932393.1"/>
    </source>
</evidence>